<dbReference type="AlphaFoldDB" id="A0A923N7G8"/>
<dbReference type="EMBL" id="JACRVF010000002">
    <property type="protein sequence ID" value="MBC5993177.1"/>
    <property type="molecule type" value="Genomic_DNA"/>
</dbReference>
<proteinExistence type="predicted"/>
<dbReference type="Proteomes" id="UP000603640">
    <property type="component" value="Unassembled WGS sequence"/>
</dbReference>
<accession>A0A923N7G8</accession>
<reference evidence="2" key="1">
    <citation type="submission" date="2020-08" db="EMBL/GenBank/DDBJ databases">
        <title>Pontibacter sp. SD6 16S ribosomal RNA gene Genome sequencing and assembly.</title>
        <authorList>
            <person name="Kang M."/>
        </authorList>
    </citation>
    <scope>NUCLEOTIDE SEQUENCE</scope>
    <source>
        <strain evidence="2">SD6</strain>
    </source>
</reference>
<keyword evidence="3" id="KW-1185">Reference proteome</keyword>
<name>A0A923N7G8_9BACT</name>
<evidence type="ECO:0000259" key="1">
    <source>
        <dbReference type="PROSITE" id="PS51186"/>
    </source>
</evidence>
<feature type="domain" description="N-acetyltransferase" evidence="1">
    <location>
        <begin position="10"/>
        <end position="168"/>
    </location>
</feature>
<dbReference type="InterPro" id="IPR000182">
    <property type="entry name" value="GNAT_dom"/>
</dbReference>
<dbReference type="InterPro" id="IPR051531">
    <property type="entry name" value="N-acetyltransferase"/>
</dbReference>
<dbReference type="SUPFAM" id="SSF55729">
    <property type="entry name" value="Acyl-CoA N-acyltransferases (Nat)"/>
    <property type="match status" value="1"/>
</dbReference>
<sequence length="168" mass="18916">MSHILETERLRLREFTLQDTAFVLELLNSPGWLQFIGDRNVKTEAQAKSYLENGPLESYRVNGFGLWLVEKKDNSQPMGMCGILKRNTLKNPDIGFAFLPGFDGKGYAYESATATMAYANNQLKLPKIAAITIADNERSIRLLEKIGMAYTGTVRLADDQDELLLYCN</sequence>
<dbReference type="Pfam" id="PF13302">
    <property type="entry name" value="Acetyltransf_3"/>
    <property type="match status" value="1"/>
</dbReference>
<evidence type="ECO:0000313" key="2">
    <source>
        <dbReference type="EMBL" id="MBC5993177.1"/>
    </source>
</evidence>
<protein>
    <submittedName>
        <fullName evidence="2">GNAT family N-acetyltransferase</fullName>
    </submittedName>
</protein>
<gene>
    <name evidence="2" type="ORF">H8S84_10060</name>
</gene>
<dbReference type="Gene3D" id="3.40.630.30">
    <property type="match status" value="1"/>
</dbReference>
<evidence type="ECO:0000313" key="3">
    <source>
        <dbReference type="Proteomes" id="UP000603640"/>
    </source>
</evidence>
<dbReference type="RefSeq" id="WP_187067182.1">
    <property type="nucleotide sequence ID" value="NZ_JACRVF010000002.1"/>
</dbReference>
<comment type="caution">
    <text evidence="2">The sequence shown here is derived from an EMBL/GenBank/DDBJ whole genome shotgun (WGS) entry which is preliminary data.</text>
</comment>
<dbReference type="InterPro" id="IPR016181">
    <property type="entry name" value="Acyl_CoA_acyltransferase"/>
</dbReference>
<organism evidence="2 3">
    <name type="scientific">Pontibacter cellulosilyticus</name>
    <dbReference type="NCBI Taxonomy" id="1720253"/>
    <lineage>
        <taxon>Bacteria</taxon>
        <taxon>Pseudomonadati</taxon>
        <taxon>Bacteroidota</taxon>
        <taxon>Cytophagia</taxon>
        <taxon>Cytophagales</taxon>
        <taxon>Hymenobacteraceae</taxon>
        <taxon>Pontibacter</taxon>
    </lineage>
</organism>
<dbReference type="GO" id="GO:0016747">
    <property type="term" value="F:acyltransferase activity, transferring groups other than amino-acyl groups"/>
    <property type="evidence" value="ECO:0007669"/>
    <property type="project" value="InterPro"/>
</dbReference>
<dbReference type="PANTHER" id="PTHR43792">
    <property type="entry name" value="GNAT FAMILY, PUTATIVE (AFU_ORTHOLOGUE AFUA_3G00765)-RELATED-RELATED"/>
    <property type="match status" value="1"/>
</dbReference>
<dbReference type="PANTHER" id="PTHR43792:SF1">
    <property type="entry name" value="N-ACETYLTRANSFERASE DOMAIN-CONTAINING PROTEIN"/>
    <property type="match status" value="1"/>
</dbReference>
<dbReference type="PROSITE" id="PS51186">
    <property type="entry name" value="GNAT"/>
    <property type="match status" value="1"/>
</dbReference>